<dbReference type="SFLD" id="SFLDG01128">
    <property type="entry name" value="C1.4:_5'-Nucleotidase_Like"/>
    <property type="match status" value="1"/>
</dbReference>
<proteinExistence type="inferred from homology"/>
<dbReference type="AlphaFoldDB" id="A0A914Y7L4"/>
<evidence type="ECO:0000313" key="11">
    <source>
        <dbReference type="WBParaSite" id="PSU_v2.g14738.t1"/>
    </source>
</evidence>
<reference evidence="11" key="1">
    <citation type="submission" date="2022-11" db="UniProtKB">
        <authorList>
            <consortium name="WormBaseParasite"/>
        </authorList>
    </citation>
    <scope>IDENTIFICATION</scope>
</reference>
<dbReference type="FunFam" id="1.10.150.340:FF:000001">
    <property type="entry name" value="Cytosolic 5-nucleotidase 3-like"/>
    <property type="match status" value="1"/>
</dbReference>
<dbReference type="GO" id="GO:0005737">
    <property type="term" value="C:cytoplasm"/>
    <property type="evidence" value="ECO:0007669"/>
    <property type="project" value="UniProtKB-SubCell"/>
</dbReference>
<dbReference type="InterPro" id="IPR006434">
    <property type="entry name" value="Pyrimidine_nucleotidase_eu"/>
</dbReference>
<evidence type="ECO:0000256" key="5">
    <source>
        <dbReference type="ARBA" id="ARBA00022741"/>
    </source>
</evidence>
<keyword evidence="8 9" id="KW-0546">Nucleotide metabolism</keyword>
<dbReference type="InterPro" id="IPR036412">
    <property type="entry name" value="HAD-like_sf"/>
</dbReference>
<organism evidence="10 11">
    <name type="scientific">Panagrolaimus superbus</name>
    <dbReference type="NCBI Taxonomy" id="310955"/>
    <lineage>
        <taxon>Eukaryota</taxon>
        <taxon>Metazoa</taxon>
        <taxon>Ecdysozoa</taxon>
        <taxon>Nematoda</taxon>
        <taxon>Chromadorea</taxon>
        <taxon>Rhabditida</taxon>
        <taxon>Tylenchina</taxon>
        <taxon>Panagrolaimomorpha</taxon>
        <taxon>Panagrolaimoidea</taxon>
        <taxon>Panagrolaimidae</taxon>
        <taxon>Panagrolaimus</taxon>
    </lineage>
</organism>
<dbReference type="NCBIfam" id="TIGR01544">
    <property type="entry name" value="HAD-SF-IE"/>
    <property type="match status" value="1"/>
</dbReference>
<evidence type="ECO:0000256" key="7">
    <source>
        <dbReference type="ARBA" id="ARBA00022842"/>
    </source>
</evidence>
<dbReference type="WBParaSite" id="PSU_v2.g14738.t1">
    <property type="protein sequence ID" value="PSU_v2.g14738.t1"/>
    <property type="gene ID" value="PSU_v2.g14738"/>
</dbReference>
<keyword evidence="10" id="KW-1185">Reference proteome</keyword>
<name>A0A914Y7L4_9BILA</name>
<evidence type="ECO:0000256" key="3">
    <source>
        <dbReference type="ARBA" id="ARBA00012643"/>
    </source>
</evidence>
<dbReference type="Gene3D" id="1.10.150.340">
    <property type="entry name" value="Pyrimidine 5'-nucleotidase (UMPH-1), N-terminal domain"/>
    <property type="match status" value="1"/>
</dbReference>
<accession>A0A914Y7L4</accession>
<evidence type="ECO:0000256" key="9">
    <source>
        <dbReference type="RuleBase" id="RU361276"/>
    </source>
</evidence>
<dbReference type="Gene3D" id="3.40.50.1000">
    <property type="entry name" value="HAD superfamily/HAD-like"/>
    <property type="match status" value="1"/>
</dbReference>
<dbReference type="Proteomes" id="UP000887577">
    <property type="component" value="Unplaced"/>
</dbReference>
<evidence type="ECO:0000256" key="2">
    <source>
        <dbReference type="ARBA" id="ARBA00008389"/>
    </source>
</evidence>
<dbReference type="GO" id="GO:0008253">
    <property type="term" value="F:5'-nucleotidase activity"/>
    <property type="evidence" value="ECO:0007669"/>
    <property type="project" value="UniProtKB-EC"/>
</dbReference>
<protein>
    <recommendedName>
        <fullName evidence="3 9">5'-nucleotidase</fullName>
        <ecNumber evidence="3 9">3.1.3.5</ecNumber>
    </recommendedName>
</protein>
<keyword evidence="6 9" id="KW-0378">Hydrolase</keyword>
<dbReference type="PANTHER" id="PTHR13045">
    <property type="entry name" value="5'-NUCLEOTIDASE"/>
    <property type="match status" value="1"/>
</dbReference>
<keyword evidence="4" id="KW-0479">Metal-binding</keyword>
<dbReference type="EC" id="3.1.3.5" evidence="3 9"/>
<evidence type="ECO:0000256" key="8">
    <source>
        <dbReference type="ARBA" id="ARBA00023080"/>
    </source>
</evidence>
<comment type="subcellular location">
    <subcellularLocation>
        <location evidence="9">Cytoplasm</location>
    </subcellularLocation>
</comment>
<dbReference type="InterPro" id="IPR023214">
    <property type="entry name" value="HAD_sf"/>
</dbReference>
<dbReference type="SUPFAM" id="SSF56784">
    <property type="entry name" value="HAD-like"/>
    <property type="match status" value="1"/>
</dbReference>
<dbReference type="SFLD" id="SFLDS00003">
    <property type="entry name" value="Haloacid_Dehalogenase"/>
    <property type="match status" value="1"/>
</dbReference>
<dbReference type="GO" id="GO:0009117">
    <property type="term" value="P:nucleotide metabolic process"/>
    <property type="evidence" value="ECO:0007669"/>
    <property type="project" value="UniProtKB-KW"/>
</dbReference>
<evidence type="ECO:0000256" key="1">
    <source>
        <dbReference type="ARBA" id="ARBA00000815"/>
    </source>
</evidence>
<evidence type="ECO:0000256" key="6">
    <source>
        <dbReference type="ARBA" id="ARBA00022801"/>
    </source>
</evidence>
<evidence type="ECO:0000313" key="10">
    <source>
        <dbReference type="Proteomes" id="UP000887577"/>
    </source>
</evidence>
<dbReference type="GO" id="GO:0000166">
    <property type="term" value="F:nucleotide binding"/>
    <property type="evidence" value="ECO:0007669"/>
    <property type="project" value="UniProtKB-KW"/>
</dbReference>
<dbReference type="PANTHER" id="PTHR13045:SF0">
    <property type="entry name" value="7-METHYLGUANOSINE PHOSPHATE-SPECIFIC 5'-NUCLEOTIDASE"/>
    <property type="match status" value="1"/>
</dbReference>
<dbReference type="GO" id="GO:0000287">
    <property type="term" value="F:magnesium ion binding"/>
    <property type="evidence" value="ECO:0007669"/>
    <property type="project" value="InterPro"/>
</dbReference>
<keyword evidence="5 9" id="KW-0547">Nucleotide-binding</keyword>
<keyword evidence="7" id="KW-0460">Magnesium</keyword>
<keyword evidence="9" id="KW-0963">Cytoplasm</keyword>
<dbReference type="Pfam" id="PF05822">
    <property type="entry name" value="UMPH-1"/>
    <property type="match status" value="1"/>
</dbReference>
<sequence>MSIVDELLSNSFVKIRNPSDVEAKLHKIIKDGYNNLMILADFDYTLSKFKDLNGKECLITHSIFVKCTQEVKPELSEKLKVICNKYGPFEHSTQISREEKISKMEDWWNLSHECIVDSALSHDDIEKFVKDAPLYLRDFAKEFMELIEIKNVPLIVFSAGIGNVIEMILQQNLGKIPSQLHIISNFMNFNKKNICESFTEPTIHSCCKNSTVISGEQAYSEDIKNRPNIILLGDSIEDVQMDIGMVNESTAIKIGFLNHSIDSRFDEYSKAFDILLIDCQSMEIPLKLLKLCENFDFKNVKNLDAIKNL</sequence>
<comment type="similarity">
    <text evidence="2 9">Belongs to the pyrimidine 5'-nucleotidase family.</text>
</comment>
<comment type="catalytic activity">
    <reaction evidence="1 9">
        <text>a ribonucleoside 5'-phosphate + H2O = a ribonucleoside + phosphate</text>
        <dbReference type="Rhea" id="RHEA:12484"/>
        <dbReference type="ChEBI" id="CHEBI:15377"/>
        <dbReference type="ChEBI" id="CHEBI:18254"/>
        <dbReference type="ChEBI" id="CHEBI:43474"/>
        <dbReference type="ChEBI" id="CHEBI:58043"/>
        <dbReference type="EC" id="3.1.3.5"/>
    </reaction>
</comment>
<evidence type="ECO:0000256" key="4">
    <source>
        <dbReference type="ARBA" id="ARBA00022723"/>
    </source>
</evidence>